<keyword evidence="1" id="KW-0812">Transmembrane</keyword>
<protein>
    <recommendedName>
        <fullName evidence="4">Ammonia monooxygenase</fullName>
    </recommendedName>
</protein>
<dbReference type="AlphaFoldDB" id="A0A1N7MZ21"/>
<feature type="transmembrane region" description="Helical" evidence="1">
    <location>
        <begin position="65"/>
        <end position="84"/>
    </location>
</feature>
<feature type="transmembrane region" description="Helical" evidence="1">
    <location>
        <begin position="234"/>
        <end position="252"/>
    </location>
</feature>
<keyword evidence="1" id="KW-1133">Transmembrane helix</keyword>
<feature type="transmembrane region" description="Helical" evidence="1">
    <location>
        <begin position="150"/>
        <end position="167"/>
    </location>
</feature>
<gene>
    <name evidence="2" type="ORF">SAMN05421779_104435</name>
</gene>
<dbReference type="GO" id="GO:0016020">
    <property type="term" value="C:membrane"/>
    <property type="evidence" value="ECO:0007669"/>
    <property type="project" value="InterPro"/>
</dbReference>
<feature type="transmembrane region" description="Helical" evidence="1">
    <location>
        <begin position="264"/>
        <end position="291"/>
    </location>
</feature>
<dbReference type="STRING" id="80876.SAMN05421779_104435"/>
<organism evidence="2 3">
    <name type="scientific">Insolitispirillum peregrinum</name>
    <dbReference type="NCBI Taxonomy" id="80876"/>
    <lineage>
        <taxon>Bacteria</taxon>
        <taxon>Pseudomonadati</taxon>
        <taxon>Pseudomonadota</taxon>
        <taxon>Alphaproteobacteria</taxon>
        <taxon>Rhodospirillales</taxon>
        <taxon>Novispirillaceae</taxon>
        <taxon>Insolitispirillum</taxon>
    </lineage>
</organism>
<feature type="transmembrane region" description="Helical" evidence="1">
    <location>
        <begin position="90"/>
        <end position="109"/>
    </location>
</feature>
<dbReference type="PIRSF" id="PIRSF038991">
    <property type="entry name" value="Protein_AbrB"/>
    <property type="match status" value="1"/>
</dbReference>
<keyword evidence="3" id="KW-1185">Reference proteome</keyword>
<name>A0A1N7MZ21_9PROT</name>
<evidence type="ECO:0000256" key="1">
    <source>
        <dbReference type="SAM" id="Phobius"/>
    </source>
</evidence>
<feature type="transmembrane region" description="Helical" evidence="1">
    <location>
        <begin position="179"/>
        <end position="204"/>
    </location>
</feature>
<evidence type="ECO:0000313" key="2">
    <source>
        <dbReference type="EMBL" id="SIS91129.1"/>
    </source>
</evidence>
<dbReference type="Proteomes" id="UP000185678">
    <property type="component" value="Unassembled WGS sequence"/>
</dbReference>
<evidence type="ECO:0008006" key="4">
    <source>
        <dbReference type="Google" id="ProtNLM"/>
    </source>
</evidence>
<dbReference type="NCBIfam" id="TIGR03082">
    <property type="entry name" value="Gneg_AbrB_dup"/>
    <property type="match status" value="2"/>
</dbReference>
<accession>A0A1N7MZ21</accession>
<feature type="transmembrane region" description="Helical" evidence="1">
    <location>
        <begin position="35"/>
        <end position="53"/>
    </location>
</feature>
<feature type="transmembrane region" description="Helical" evidence="1">
    <location>
        <begin position="327"/>
        <end position="345"/>
    </location>
</feature>
<dbReference type="Pfam" id="PF05145">
    <property type="entry name" value="AbrB"/>
    <property type="match status" value="1"/>
</dbReference>
<evidence type="ECO:0000313" key="3">
    <source>
        <dbReference type="Proteomes" id="UP000185678"/>
    </source>
</evidence>
<dbReference type="InterPro" id="IPR017516">
    <property type="entry name" value="AbrB_dup"/>
</dbReference>
<reference evidence="2 3" key="1">
    <citation type="submission" date="2017-01" db="EMBL/GenBank/DDBJ databases">
        <authorList>
            <person name="Mah S.A."/>
            <person name="Swanson W.J."/>
            <person name="Moy G.W."/>
            <person name="Vacquier V.D."/>
        </authorList>
    </citation>
    <scope>NUCLEOTIDE SEQUENCE [LARGE SCALE GENOMIC DNA]</scope>
    <source>
        <strain evidence="2 3">DSM 11589</strain>
    </source>
</reference>
<feature type="transmembrane region" description="Helical" evidence="1">
    <location>
        <begin position="211"/>
        <end position="228"/>
    </location>
</feature>
<dbReference type="PANTHER" id="PTHR38457">
    <property type="entry name" value="REGULATOR ABRB-RELATED"/>
    <property type="match status" value="1"/>
</dbReference>
<dbReference type="OrthoDB" id="9809910at2"/>
<dbReference type="InterPro" id="IPR007820">
    <property type="entry name" value="AbrB_fam"/>
</dbReference>
<sequence>MLVSPVQTASRWAGLVLLSLVLAWALEAVHLPAAFLLGPILAAIVMAVGNARVSIPRWGATSAQGIVGVMVAAALPTTLFQEILLDWPVFLGGIVSTLLVSSALGWVLARSRALPGNTAIWGSAPGAATVMTLMSDSYGADMRLVAFMQYLRVVCCALATTAVAHLSGNAPAGGGGQDWWLVTSWANVGLTMALALGSATLGAVARVPGGTLLVPIIAGVAAKMVGLLEITLPVPLLAFAYAIIGWSIGLRFSRDVLRHAARVFPRVFASIMVLLLLSSGLAGLLVLFAGVDPMTAYLATSPGGADSIAIIASSTHADLPFVMTMQVGRFLLVLLVGPALARLLSLSPRAAAAAE</sequence>
<proteinExistence type="predicted"/>
<dbReference type="EMBL" id="FTOA01000004">
    <property type="protein sequence ID" value="SIS91129.1"/>
    <property type="molecule type" value="Genomic_DNA"/>
</dbReference>
<keyword evidence="1" id="KW-0472">Membrane</keyword>
<dbReference type="PANTHER" id="PTHR38457:SF1">
    <property type="entry name" value="REGULATOR ABRB-RELATED"/>
    <property type="match status" value="1"/>
</dbReference>
<dbReference type="RefSeq" id="WP_076400845.1">
    <property type="nucleotide sequence ID" value="NZ_FTOA01000004.1"/>
</dbReference>
<dbReference type="GO" id="GO:0010468">
    <property type="term" value="P:regulation of gene expression"/>
    <property type="evidence" value="ECO:0007669"/>
    <property type="project" value="InterPro"/>
</dbReference>